<reference evidence="1" key="1">
    <citation type="journal article" date="2023" name="Mol. Biol. Evol.">
        <title>Third-Generation Sequencing Reveals the Adaptive Role of the Epigenome in Three Deep-Sea Polychaetes.</title>
        <authorList>
            <person name="Perez M."/>
            <person name="Aroh O."/>
            <person name="Sun Y."/>
            <person name="Lan Y."/>
            <person name="Juniper S.K."/>
            <person name="Young C.R."/>
            <person name="Angers B."/>
            <person name="Qian P.Y."/>
        </authorList>
    </citation>
    <scope>NUCLEOTIDE SEQUENCE</scope>
    <source>
        <strain evidence="1">P08H-3</strain>
    </source>
</reference>
<keyword evidence="2" id="KW-1185">Reference proteome</keyword>
<gene>
    <name evidence="1" type="ORF">LSH36_241g07026</name>
</gene>
<evidence type="ECO:0000313" key="2">
    <source>
        <dbReference type="Proteomes" id="UP001208570"/>
    </source>
</evidence>
<name>A0AAD9N567_9ANNE</name>
<organism evidence="1 2">
    <name type="scientific">Paralvinella palmiformis</name>
    <dbReference type="NCBI Taxonomy" id="53620"/>
    <lineage>
        <taxon>Eukaryota</taxon>
        <taxon>Metazoa</taxon>
        <taxon>Spiralia</taxon>
        <taxon>Lophotrochozoa</taxon>
        <taxon>Annelida</taxon>
        <taxon>Polychaeta</taxon>
        <taxon>Sedentaria</taxon>
        <taxon>Canalipalpata</taxon>
        <taxon>Terebellida</taxon>
        <taxon>Terebelliformia</taxon>
        <taxon>Alvinellidae</taxon>
        <taxon>Paralvinella</taxon>
    </lineage>
</organism>
<proteinExistence type="predicted"/>
<protein>
    <submittedName>
        <fullName evidence="1">Uncharacterized protein</fullName>
    </submittedName>
</protein>
<dbReference type="EMBL" id="JAODUP010000241">
    <property type="protein sequence ID" value="KAK2155426.1"/>
    <property type="molecule type" value="Genomic_DNA"/>
</dbReference>
<comment type="caution">
    <text evidence="1">The sequence shown here is derived from an EMBL/GenBank/DDBJ whole genome shotgun (WGS) entry which is preliminary data.</text>
</comment>
<evidence type="ECO:0000313" key="1">
    <source>
        <dbReference type="EMBL" id="KAK2155426.1"/>
    </source>
</evidence>
<sequence>MQQWFKAWKEQDCSVGDYRPRFKPVLCYLVGSWTKSDQYSTLSMNQRTVINAIEMPADLPVNVLHMVDDLKARMSMGAASMQTYLQSGKARFKIAKLHPTANTNWDPLDELMSQIPVYDNYGATKNDAVFGNTALRFDSDSDELPNAAYYHRTYRVNADGEMGLETVSGAGRHRTEPEPISAHTFRANDLPANTKLFVTQPASEMYDEHVHHYSIGYEDYSTLNQGGIVHDVITEKAHHHTHSLTPAKEGSVKYLIQSCDGLDMCFDGHGQRVYPI</sequence>
<accession>A0AAD9N567</accession>
<dbReference type="Proteomes" id="UP001208570">
    <property type="component" value="Unassembled WGS sequence"/>
</dbReference>
<dbReference type="AlphaFoldDB" id="A0AAD9N567"/>